<accession>A0A3Q7FLK9</accession>
<dbReference type="InParanoid" id="A0A3Q7FLK9"/>
<evidence type="ECO:0000313" key="1">
    <source>
        <dbReference type="EnsemblPlants" id="Solyc03g070435.1.1"/>
    </source>
</evidence>
<dbReference type="EnsemblPlants" id="Solyc03g070435.1.1">
    <property type="protein sequence ID" value="Solyc03g070435.1.1"/>
    <property type="gene ID" value="Solyc03g070435.1"/>
</dbReference>
<sequence>MSGVACHHCHWKTYTIILPHTVKKYRAWHDIIALGKHTQSEGVDHEMPSSPLDNTHSRTILGVACLHRLWIAHTVRRRQALHDRMGLGQHKWPDDVGLHMPSSPLGITQGSTHGRTTSSVACHHHPWAAHTIRSHQVWHAIIALGKHTQLDGVGRGIPSSPLENIHDQTTSGVAWHNHHWEAHTHTQSDDIGRGIPSSLLGSTHDRMTLSVACHYHPWRAYTIGRRRVRYVIIALGQNTQSNDIARGIVASTLGNTHDRMTSGVAFYHHPREVHTVGRRWT</sequence>
<dbReference type="AlphaFoldDB" id="A0A3Q7FLK9"/>
<proteinExistence type="predicted"/>
<organism evidence="1">
    <name type="scientific">Solanum lycopersicum</name>
    <name type="common">Tomato</name>
    <name type="synonym">Lycopersicon esculentum</name>
    <dbReference type="NCBI Taxonomy" id="4081"/>
    <lineage>
        <taxon>Eukaryota</taxon>
        <taxon>Viridiplantae</taxon>
        <taxon>Streptophyta</taxon>
        <taxon>Embryophyta</taxon>
        <taxon>Tracheophyta</taxon>
        <taxon>Spermatophyta</taxon>
        <taxon>Magnoliopsida</taxon>
        <taxon>eudicotyledons</taxon>
        <taxon>Gunneridae</taxon>
        <taxon>Pentapetalae</taxon>
        <taxon>asterids</taxon>
        <taxon>lamiids</taxon>
        <taxon>Solanales</taxon>
        <taxon>Solanaceae</taxon>
        <taxon>Solanoideae</taxon>
        <taxon>Solaneae</taxon>
        <taxon>Solanum</taxon>
        <taxon>Solanum subgen. Lycopersicon</taxon>
    </lineage>
</organism>
<dbReference type="PANTHER" id="PTHR33187">
    <property type="entry name" value="WU:FI09B08"/>
    <property type="match status" value="1"/>
</dbReference>
<reference evidence="1" key="2">
    <citation type="submission" date="2019-01" db="UniProtKB">
        <authorList>
            <consortium name="EnsemblPlants"/>
        </authorList>
    </citation>
    <scope>IDENTIFICATION</scope>
    <source>
        <strain evidence="1">cv. Heinz 1706</strain>
    </source>
</reference>
<name>A0A3Q7FLK9_SOLLC</name>
<protein>
    <submittedName>
        <fullName evidence="1">Uncharacterized protein</fullName>
    </submittedName>
</protein>
<dbReference type="Proteomes" id="UP000004994">
    <property type="component" value="Chromosome 3"/>
</dbReference>
<evidence type="ECO:0000313" key="2">
    <source>
        <dbReference type="Proteomes" id="UP000004994"/>
    </source>
</evidence>
<dbReference type="Gramene" id="Solyc03g070435.1.1">
    <property type="protein sequence ID" value="Solyc03g070435.1.1"/>
    <property type="gene ID" value="Solyc03g070435.1"/>
</dbReference>
<dbReference type="PANTHER" id="PTHR33187:SF11">
    <property type="entry name" value="AMINOTRANSFERASE-LIKE PLANT MOBILE DOMAIN-CONTAINING PROTEIN"/>
    <property type="match status" value="1"/>
</dbReference>
<keyword evidence="2" id="KW-1185">Reference proteome</keyword>
<reference evidence="1" key="1">
    <citation type="journal article" date="2012" name="Nature">
        <title>The tomato genome sequence provides insights into fleshy fruit evolution.</title>
        <authorList>
            <consortium name="Tomato Genome Consortium"/>
        </authorList>
    </citation>
    <scope>NUCLEOTIDE SEQUENCE [LARGE SCALE GENOMIC DNA]</scope>
    <source>
        <strain evidence="1">cv. Heinz 1706</strain>
    </source>
</reference>